<sequence>MDKDRTDQKRDEETGHWVSDLKTGATAEAKVDKGVEDTFPASDPVHKGGATGFISPDGKDTAIHGPTAVGAGQAGEAASAAIGQHPLPALLIAGVIGFVFGLLANERR</sequence>
<evidence type="ECO:0000313" key="3">
    <source>
        <dbReference type="EMBL" id="MFC0387618.1"/>
    </source>
</evidence>
<feature type="compositionally biased region" description="Low complexity" evidence="1">
    <location>
        <begin position="68"/>
        <end position="78"/>
    </location>
</feature>
<keyword evidence="2" id="KW-0472">Membrane</keyword>
<evidence type="ECO:0000256" key="2">
    <source>
        <dbReference type="SAM" id="Phobius"/>
    </source>
</evidence>
<dbReference type="Proteomes" id="UP001589789">
    <property type="component" value="Unassembled WGS sequence"/>
</dbReference>
<feature type="transmembrane region" description="Helical" evidence="2">
    <location>
        <begin position="87"/>
        <end position="104"/>
    </location>
</feature>
<keyword evidence="4" id="KW-1185">Reference proteome</keyword>
<reference evidence="3 4" key="1">
    <citation type="submission" date="2024-09" db="EMBL/GenBank/DDBJ databases">
        <authorList>
            <person name="Sun Q."/>
            <person name="Mori K."/>
        </authorList>
    </citation>
    <scope>NUCLEOTIDE SEQUENCE [LARGE SCALE GENOMIC DNA]</scope>
    <source>
        <strain evidence="3 4">CCM 7468</strain>
    </source>
</reference>
<name>A0ABV6IVH3_9PROT</name>
<feature type="compositionally biased region" description="Basic and acidic residues" evidence="1">
    <location>
        <begin position="1"/>
        <end position="15"/>
    </location>
</feature>
<protein>
    <submittedName>
        <fullName evidence="3">Uncharacterized protein</fullName>
    </submittedName>
</protein>
<evidence type="ECO:0000313" key="4">
    <source>
        <dbReference type="Proteomes" id="UP001589789"/>
    </source>
</evidence>
<evidence type="ECO:0000256" key="1">
    <source>
        <dbReference type="SAM" id="MobiDB-lite"/>
    </source>
</evidence>
<accession>A0ABV6IVH3</accession>
<dbReference type="RefSeq" id="WP_377053246.1">
    <property type="nucleotide sequence ID" value="NZ_JBHLVZ010000067.1"/>
</dbReference>
<gene>
    <name evidence="3" type="ORF">ACFFIC_19020</name>
</gene>
<comment type="caution">
    <text evidence="3">The sequence shown here is derived from an EMBL/GenBank/DDBJ whole genome shotgun (WGS) entry which is preliminary data.</text>
</comment>
<dbReference type="EMBL" id="JBHLVZ010000067">
    <property type="protein sequence ID" value="MFC0387618.1"/>
    <property type="molecule type" value="Genomic_DNA"/>
</dbReference>
<feature type="region of interest" description="Disordered" evidence="1">
    <location>
        <begin position="1"/>
        <end position="78"/>
    </location>
</feature>
<keyword evidence="2" id="KW-0812">Transmembrane</keyword>
<proteinExistence type="predicted"/>
<keyword evidence="2" id="KW-1133">Transmembrane helix</keyword>
<organism evidence="3 4">
    <name type="scientific">Muricoccus vinaceus</name>
    <dbReference type="NCBI Taxonomy" id="424704"/>
    <lineage>
        <taxon>Bacteria</taxon>
        <taxon>Pseudomonadati</taxon>
        <taxon>Pseudomonadota</taxon>
        <taxon>Alphaproteobacteria</taxon>
        <taxon>Acetobacterales</taxon>
        <taxon>Roseomonadaceae</taxon>
        <taxon>Muricoccus</taxon>
    </lineage>
</organism>